<accession>A0A401YX26</accession>
<proteinExistence type="predicted"/>
<evidence type="ECO:0000313" key="2">
    <source>
        <dbReference type="Proteomes" id="UP000286931"/>
    </source>
</evidence>
<evidence type="ECO:0000313" key="1">
    <source>
        <dbReference type="EMBL" id="GCD99163.1"/>
    </source>
</evidence>
<organism evidence="1 2">
    <name type="scientific">Embleya hyalina</name>
    <dbReference type="NCBI Taxonomy" id="516124"/>
    <lineage>
        <taxon>Bacteria</taxon>
        <taxon>Bacillati</taxon>
        <taxon>Actinomycetota</taxon>
        <taxon>Actinomycetes</taxon>
        <taxon>Kitasatosporales</taxon>
        <taxon>Streptomycetaceae</taxon>
        <taxon>Embleya</taxon>
    </lineage>
</organism>
<comment type="caution">
    <text evidence="1">The sequence shown here is derived from an EMBL/GenBank/DDBJ whole genome shotgun (WGS) entry which is preliminary data.</text>
</comment>
<reference evidence="1 2" key="1">
    <citation type="submission" date="2018-12" db="EMBL/GenBank/DDBJ databases">
        <title>Draft genome sequence of Embleya hyalina NBRC 13850T.</title>
        <authorList>
            <person name="Komaki H."/>
            <person name="Hosoyama A."/>
            <person name="Kimura A."/>
            <person name="Ichikawa N."/>
            <person name="Tamura T."/>
        </authorList>
    </citation>
    <scope>NUCLEOTIDE SEQUENCE [LARGE SCALE GENOMIC DNA]</scope>
    <source>
        <strain evidence="1 2">NBRC 13850</strain>
    </source>
</reference>
<protein>
    <submittedName>
        <fullName evidence="1">Uncharacterized protein</fullName>
    </submittedName>
</protein>
<sequence>MIVPVTDVPVPGAVLADFDAYMRAVDAVFAADHARYMGWVPRLDVDAYGALAYAIECYEREHLEEVLADRPPRPPFPMPDDAPIARRRQAWGATAVPGTGVAEWDEWFYVPDVGVGPLRFGMTVEEVVEAAAGMLGRTGVGECVRGHAAFSPTWWIEVRRHEPAPSPPAVTAYVSRDAGLFCVAVDAVHGPRVAHDQLALVGRDREELESDAIAYAEARGVYLRYSLEGFAGPDDSGIVLCGQTVGQVLRSRPLFMVTREGANTEWHSIPSEEYPGSGHSTA</sequence>
<gene>
    <name evidence="1" type="ORF">EHYA_06876</name>
</gene>
<keyword evidence="2" id="KW-1185">Reference proteome</keyword>
<dbReference type="AlphaFoldDB" id="A0A401YX26"/>
<dbReference type="Proteomes" id="UP000286931">
    <property type="component" value="Unassembled WGS sequence"/>
</dbReference>
<name>A0A401YX26_9ACTN</name>
<dbReference type="EMBL" id="BIFH01000031">
    <property type="protein sequence ID" value="GCD99163.1"/>
    <property type="molecule type" value="Genomic_DNA"/>
</dbReference>